<dbReference type="AlphaFoldDB" id="A0A6L5Y3C6"/>
<dbReference type="RefSeq" id="WP_154520037.1">
    <property type="nucleotide sequence ID" value="NZ_VUMT01000023.1"/>
</dbReference>
<keyword evidence="2" id="KW-1185">Reference proteome</keyword>
<dbReference type="EMBL" id="VUMT01000023">
    <property type="protein sequence ID" value="MSS64643.1"/>
    <property type="molecule type" value="Genomic_DNA"/>
</dbReference>
<proteinExistence type="predicted"/>
<reference evidence="1 2" key="1">
    <citation type="submission" date="2019-08" db="EMBL/GenBank/DDBJ databases">
        <title>In-depth cultivation of the pig gut microbiome towards novel bacterial diversity and tailored functional studies.</title>
        <authorList>
            <person name="Wylensek D."/>
            <person name="Hitch T.C.A."/>
            <person name="Clavel T."/>
        </authorList>
    </citation>
    <scope>NUCLEOTIDE SEQUENCE [LARGE SCALE GENOMIC DNA]</scope>
    <source>
        <strain evidence="1 2">WCA-693-APC-MOT-I</strain>
    </source>
</reference>
<evidence type="ECO:0000313" key="1">
    <source>
        <dbReference type="EMBL" id="MSS64643.1"/>
    </source>
</evidence>
<gene>
    <name evidence="1" type="ORF">FYJ58_12270</name>
</gene>
<evidence type="ECO:0000313" key="2">
    <source>
        <dbReference type="Proteomes" id="UP000482209"/>
    </source>
</evidence>
<comment type="caution">
    <text evidence="1">The sequence shown here is derived from an EMBL/GenBank/DDBJ whole genome shotgun (WGS) entry which is preliminary data.</text>
</comment>
<dbReference type="Gene3D" id="2.60.40.1080">
    <property type="match status" value="1"/>
</dbReference>
<dbReference type="Proteomes" id="UP000482209">
    <property type="component" value="Unassembled WGS sequence"/>
</dbReference>
<sequence length="141" mass="16463">MFQNRRVVEAAKKDSHKFNKTKLTMMEWGTAELKFIGAKDKEYVSWKTSNYKGLSIIERDKRHCVLHAYEPGTYTITAKCNRKLYKCKVTVKYQPKGTINGTITSDDFQADAYLYLIPQNANLPTYTEKQFRYALSESKKR</sequence>
<accession>A0A6L5Y3C6</accession>
<name>A0A6L5Y3C6_9FIRM</name>
<organism evidence="1 2">
    <name type="scientific">Velocimicrobium porci</name>
    <dbReference type="NCBI Taxonomy" id="2606634"/>
    <lineage>
        <taxon>Bacteria</taxon>
        <taxon>Bacillati</taxon>
        <taxon>Bacillota</taxon>
        <taxon>Clostridia</taxon>
        <taxon>Lachnospirales</taxon>
        <taxon>Lachnospiraceae</taxon>
        <taxon>Velocimicrobium</taxon>
    </lineage>
</organism>
<protein>
    <submittedName>
        <fullName evidence="1">Uncharacterized protein</fullName>
    </submittedName>
</protein>